<gene>
    <name evidence="2" type="primary">ie-1</name>
</gene>
<feature type="compositionally biased region" description="Acidic residues" evidence="1">
    <location>
        <begin position="1"/>
        <end position="13"/>
    </location>
</feature>
<protein>
    <submittedName>
        <fullName evidence="2 3">Ie-1</fullName>
    </submittedName>
</protein>
<proteinExistence type="predicted"/>
<accession>Q7TA09</accession>
<evidence type="ECO:0000313" key="2">
    <source>
        <dbReference type="EMBL" id="AAP85643.1"/>
    </source>
</evidence>
<dbReference type="RefSeq" id="NP_872460.1">
    <property type="nucleotide sequence ID" value="NC_005038.1"/>
</dbReference>
<dbReference type="EMBL" id="AF547984">
    <property type="protein sequence ID" value="AAP85643.1"/>
    <property type="molecule type" value="Genomic_DNA"/>
</dbReference>
<keyword evidence="4" id="KW-1185">Reference proteome</keyword>
<dbReference type="KEGG" id="vg:1463349"/>
<sequence>MEISEEDTDDEQNGEDKAIKSTTTNERQIFKYALPSSKAISEDTVNSYKWLNRFRTTTSQMFLCHSNVEYVRNERYPAQVYINKYHKLYGNAYEVILRDCKFYITTVFLKSVDVTTLPNEPVTKHFDSYLLAQIINRKLRDGVSLRDHMIESMYNTMMVGILDADNVSVRSRLNNKDSIERSKRMNNLYSWKSENRKVQEEEKNMQMDNAKDDTVLNLFEAVYENKNVPSFVIDKSLCYDDYINEFQHKVCELKKNITTYVDCVTNVRLMIKDLASLLYDNNNINFDKLINILGDESDVSKFMKTTKLYPIGDVILNMKYKYTVNQRYRVNCFKMNNVYVWINSMVYSKTKSFDLENMLNEYKTGKHYIISFKYMYNSLLNKMHAEVVKLVLRYIISRRDFDLLQKDCCIHNKIIFKKIQLN</sequence>
<dbReference type="OrthoDB" id="4677at10239"/>
<organismHost>
    <name type="scientific">Adoxophyes</name>
    <dbReference type="NCBI Taxonomy" id="85584"/>
</organismHost>
<evidence type="ECO:0000313" key="3">
    <source>
        <dbReference type="EMBL" id="AJA91646.1"/>
    </source>
</evidence>
<dbReference type="GeneID" id="1463349"/>
<name>Q7TA09_GVAO</name>
<feature type="region of interest" description="Disordered" evidence="1">
    <location>
        <begin position="1"/>
        <end position="20"/>
    </location>
</feature>
<organism evidence="2 4">
    <name type="scientific">Adoxophyes orana granulovirus</name>
    <name type="common">AoGV</name>
    <dbReference type="NCBI Taxonomy" id="170617"/>
    <lineage>
        <taxon>Viruses</taxon>
        <taxon>Viruses incertae sedis</taxon>
        <taxon>Naldaviricetes</taxon>
        <taxon>Lefavirales</taxon>
        <taxon>Baculoviridae</taxon>
        <taxon>Betabaculovirus</taxon>
        <taxon>Betabaculovirus adoranae</taxon>
    </lineage>
</organism>
<dbReference type="Proteomes" id="UP000202129">
    <property type="component" value="Segment"/>
</dbReference>
<evidence type="ECO:0000256" key="1">
    <source>
        <dbReference type="SAM" id="MobiDB-lite"/>
    </source>
</evidence>
<evidence type="ECO:0000313" key="4">
    <source>
        <dbReference type="Proteomes" id="UP000202129"/>
    </source>
</evidence>
<reference evidence="3" key="2">
    <citation type="journal article" date="2015" name="J. Gen. Virol.">
        <title>Isolation of an Adoxophyes orana granulovirus (AdorGV) occlusion body morphology mutant: biological activity, genome sequence and relationship to other isolates of AdorGV.</title>
        <authorList>
            <person name="Nakai M."/>
            <person name="Harrison R.L."/>
            <person name="Uchida H."/>
            <person name="Ukuda R."/>
            <person name="Hikihara S."/>
            <person name="Ishii K."/>
            <person name="Kunimi Y."/>
        </authorList>
    </citation>
    <scope>NUCLEOTIDE SEQUENCE</scope>
    <source>
        <strain evidence="3">Miyazaki</strain>
    </source>
</reference>
<dbReference type="EMBL" id="KM226332">
    <property type="protein sequence ID" value="AJA91646.1"/>
    <property type="molecule type" value="Genomic_DNA"/>
</dbReference>
<reference evidence="2 4" key="1">
    <citation type="journal article" date="2003" name="Virology">
        <title>The complete sequence of the Adoxophyes orana granulovirus genome.</title>
        <authorList>
            <person name="Wormleaton S."/>
            <person name="Kuzio J."/>
            <person name="Winstanley D."/>
        </authorList>
    </citation>
    <scope>NUCLEOTIDE SEQUENCE [LARGE SCALE GENOMIC DNA]</scope>
</reference>